<evidence type="ECO:0000313" key="2">
    <source>
        <dbReference type="EMBL" id="GAA3029556.1"/>
    </source>
</evidence>
<organism evidence="2 3">
    <name type="scientific">Streptomyces glomeratus</name>
    <dbReference type="NCBI Taxonomy" id="284452"/>
    <lineage>
        <taxon>Bacteria</taxon>
        <taxon>Bacillati</taxon>
        <taxon>Actinomycetota</taxon>
        <taxon>Actinomycetes</taxon>
        <taxon>Kitasatosporales</taxon>
        <taxon>Streptomycetaceae</taxon>
        <taxon>Streptomyces</taxon>
    </lineage>
</organism>
<feature type="compositionally biased region" description="Basic and acidic residues" evidence="1">
    <location>
        <begin position="197"/>
        <end position="213"/>
    </location>
</feature>
<dbReference type="EMBL" id="BAAAUF010000008">
    <property type="protein sequence ID" value="GAA3029556.1"/>
    <property type="molecule type" value="Genomic_DNA"/>
</dbReference>
<feature type="region of interest" description="Disordered" evidence="1">
    <location>
        <begin position="175"/>
        <end position="235"/>
    </location>
</feature>
<accession>A0ABP6L1I8</accession>
<protein>
    <submittedName>
        <fullName evidence="2">Uncharacterized protein</fullName>
    </submittedName>
</protein>
<gene>
    <name evidence="2" type="ORF">GCM10010448_09430</name>
</gene>
<reference evidence="3" key="1">
    <citation type="journal article" date="2019" name="Int. J. Syst. Evol. Microbiol.">
        <title>The Global Catalogue of Microorganisms (GCM) 10K type strain sequencing project: providing services to taxonomists for standard genome sequencing and annotation.</title>
        <authorList>
            <consortium name="The Broad Institute Genomics Platform"/>
            <consortium name="The Broad Institute Genome Sequencing Center for Infectious Disease"/>
            <person name="Wu L."/>
            <person name="Ma J."/>
        </authorList>
    </citation>
    <scope>NUCLEOTIDE SEQUENCE [LARGE SCALE GENOMIC DNA]</scope>
    <source>
        <strain evidence="3">JCM 9091</strain>
    </source>
</reference>
<keyword evidence="3" id="KW-1185">Reference proteome</keyword>
<evidence type="ECO:0000313" key="3">
    <source>
        <dbReference type="Proteomes" id="UP001501532"/>
    </source>
</evidence>
<proteinExistence type="predicted"/>
<comment type="caution">
    <text evidence="2">The sequence shown here is derived from an EMBL/GenBank/DDBJ whole genome shotgun (WGS) entry which is preliminary data.</text>
</comment>
<name>A0ABP6L1I8_9ACTN</name>
<sequence length="235" mass="25333">MPAGRADGPVEPPVRVVHVDERQPGQRLRGGADDHHGGTVVPGPFLVPALELDGNPGRVALEGAQWISTRALHRGLSLLVHQYRDSGLEQGVERCGLALLVVVVLYEGVVTQKDGCEPVQIIRDLRLGNTFDPCPDLGLSVVRRVREEFLQSCDVTDRRLPRTPVEPRRIARLQAAGRPAGPHPGVVAESAALVEEGSQRRDSGGDGLHRERLCVSAASAEEQHGGQQKADPPDR</sequence>
<evidence type="ECO:0000256" key="1">
    <source>
        <dbReference type="SAM" id="MobiDB-lite"/>
    </source>
</evidence>
<dbReference type="Proteomes" id="UP001501532">
    <property type="component" value="Unassembled WGS sequence"/>
</dbReference>